<dbReference type="Gene3D" id="3.40.50.720">
    <property type="entry name" value="NAD(P)-binding Rossmann-like Domain"/>
    <property type="match status" value="1"/>
</dbReference>
<dbReference type="InterPro" id="IPR029154">
    <property type="entry name" value="HIBADH-like_NADP-bd"/>
</dbReference>
<reference evidence="6 7" key="1">
    <citation type="submission" date="2024-10" db="EMBL/GenBank/DDBJ databases">
        <title>The Natural Products Discovery Center: Release of the First 8490 Sequenced Strains for Exploring Actinobacteria Biosynthetic Diversity.</title>
        <authorList>
            <person name="Kalkreuter E."/>
            <person name="Kautsar S.A."/>
            <person name="Yang D."/>
            <person name="Bader C.D."/>
            <person name="Teijaro C.N."/>
            <person name="Fluegel L."/>
            <person name="Davis C.M."/>
            <person name="Simpson J.R."/>
            <person name="Lauterbach L."/>
            <person name="Steele A.D."/>
            <person name="Gui C."/>
            <person name="Meng S."/>
            <person name="Li G."/>
            <person name="Viehrig K."/>
            <person name="Ye F."/>
            <person name="Su P."/>
            <person name="Kiefer A.F."/>
            <person name="Nichols A."/>
            <person name="Cepeda A.J."/>
            <person name="Yan W."/>
            <person name="Fan B."/>
            <person name="Jiang Y."/>
            <person name="Adhikari A."/>
            <person name="Zheng C.-J."/>
            <person name="Schuster L."/>
            <person name="Cowan T.M."/>
            <person name="Smanski M.J."/>
            <person name="Chevrette M.G."/>
            <person name="De Carvalho L.P.S."/>
            <person name="Shen B."/>
        </authorList>
    </citation>
    <scope>NUCLEOTIDE SEQUENCE [LARGE SCALE GENOMIC DNA]</scope>
    <source>
        <strain evidence="6 7">NPDC019275</strain>
    </source>
</reference>
<evidence type="ECO:0000256" key="1">
    <source>
        <dbReference type="ARBA" id="ARBA00009080"/>
    </source>
</evidence>
<dbReference type="Gene3D" id="1.10.1040.10">
    <property type="entry name" value="N-(1-d-carboxylethyl)-l-norvaline Dehydrogenase, domain 2"/>
    <property type="match status" value="1"/>
</dbReference>
<dbReference type="InterPro" id="IPR036291">
    <property type="entry name" value="NAD(P)-bd_dom_sf"/>
</dbReference>
<organism evidence="6 7">
    <name type="scientific">Nocardia xishanensis</name>
    <dbReference type="NCBI Taxonomy" id="238964"/>
    <lineage>
        <taxon>Bacteria</taxon>
        <taxon>Bacillati</taxon>
        <taxon>Actinomycetota</taxon>
        <taxon>Actinomycetes</taxon>
        <taxon>Mycobacteriales</taxon>
        <taxon>Nocardiaceae</taxon>
        <taxon>Nocardia</taxon>
    </lineage>
</organism>
<keyword evidence="3" id="KW-0520">NAD</keyword>
<dbReference type="SUPFAM" id="SSF51735">
    <property type="entry name" value="NAD(P)-binding Rossmann-fold domains"/>
    <property type="match status" value="1"/>
</dbReference>
<gene>
    <name evidence="6" type="ORF">ACH49W_17115</name>
</gene>
<accession>A0ABW7X1W9</accession>
<name>A0ABW7X1W9_9NOCA</name>
<dbReference type="InterPro" id="IPR006115">
    <property type="entry name" value="6PGDH_NADP-bd"/>
</dbReference>
<evidence type="ECO:0000313" key="7">
    <source>
        <dbReference type="Proteomes" id="UP001611415"/>
    </source>
</evidence>
<dbReference type="Pfam" id="PF03446">
    <property type="entry name" value="NAD_binding_2"/>
    <property type="match status" value="1"/>
</dbReference>
<feature type="domain" description="3-hydroxyisobutyrate dehydrogenase-like NAD-binding" evidence="5">
    <location>
        <begin position="166"/>
        <end position="283"/>
    </location>
</feature>
<proteinExistence type="inferred from homology"/>
<evidence type="ECO:0000313" key="6">
    <source>
        <dbReference type="EMBL" id="MFI2475100.1"/>
    </source>
</evidence>
<evidence type="ECO:0000259" key="5">
    <source>
        <dbReference type="Pfam" id="PF14833"/>
    </source>
</evidence>
<evidence type="ECO:0000259" key="4">
    <source>
        <dbReference type="Pfam" id="PF03446"/>
    </source>
</evidence>
<dbReference type="SUPFAM" id="SSF48179">
    <property type="entry name" value="6-phosphogluconate dehydrogenase C-terminal domain-like"/>
    <property type="match status" value="1"/>
</dbReference>
<protein>
    <submittedName>
        <fullName evidence="6">NAD(P)-dependent oxidoreductase</fullName>
        <ecNumber evidence="6">1.1.-.-</ecNumber>
    </submittedName>
</protein>
<dbReference type="GO" id="GO:0016491">
    <property type="term" value="F:oxidoreductase activity"/>
    <property type="evidence" value="ECO:0007669"/>
    <property type="project" value="UniProtKB-KW"/>
</dbReference>
<dbReference type="Pfam" id="PF14833">
    <property type="entry name" value="NAD_binding_11"/>
    <property type="match status" value="1"/>
</dbReference>
<dbReference type="InterPro" id="IPR013328">
    <property type="entry name" value="6PGD_dom2"/>
</dbReference>
<dbReference type="InterPro" id="IPR008927">
    <property type="entry name" value="6-PGluconate_DH-like_C_sf"/>
</dbReference>
<feature type="domain" description="6-phosphogluconate dehydrogenase NADP-binding" evidence="4">
    <location>
        <begin position="5"/>
        <end position="157"/>
    </location>
</feature>
<dbReference type="PANTHER" id="PTHR43060">
    <property type="entry name" value="3-HYDROXYISOBUTYRATE DEHYDROGENASE-LIKE 1, MITOCHONDRIAL-RELATED"/>
    <property type="match status" value="1"/>
</dbReference>
<dbReference type="PIRSF" id="PIRSF000103">
    <property type="entry name" value="HIBADH"/>
    <property type="match status" value="1"/>
</dbReference>
<comment type="caution">
    <text evidence="6">The sequence shown here is derived from an EMBL/GenBank/DDBJ whole genome shotgun (WGS) entry which is preliminary data.</text>
</comment>
<evidence type="ECO:0000256" key="3">
    <source>
        <dbReference type="ARBA" id="ARBA00023027"/>
    </source>
</evidence>
<dbReference type="EC" id="1.1.-.-" evidence="6"/>
<dbReference type="EMBL" id="JBIRYO010000009">
    <property type="protein sequence ID" value="MFI2475100.1"/>
    <property type="molecule type" value="Genomic_DNA"/>
</dbReference>
<keyword evidence="2 6" id="KW-0560">Oxidoreductase</keyword>
<comment type="similarity">
    <text evidence="1">Belongs to the HIBADH-related family.</text>
</comment>
<dbReference type="PANTHER" id="PTHR43060:SF14">
    <property type="entry name" value="DEHYDROGENASE-LIKE PROTEIN"/>
    <property type="match status" value="1"/>
</dbReference>
<dbReference type="InterPro" id="IPR015815">
    <property type="entry name" value="HIBADH-related"/>
</dbReference>
<dbReference type="Proteomes" id="UP001611415">
    <property type="component" value="Unassembled WGS sequence"/>
</dbReference>
<evidence type="ECO:0000256" key="2">
    <source>
        <dbReference type="ARBA" id="ARBA00023002"/>
    </source>
</evidence>
<keyword evidence="7" id="KW-1185">Reference proteome</keyword>
<sequence length="298" mass="31635">MNVRTIGVIGLGKMGLPIAENLLDRGFDVVGYRRSIECPELEAAGGTVASSPADLAASCEVIVSILPTAETVEHVICGPEGTLSTMRPETVHLEMSTIPVTSKLGLMRQLEHVGATMLDCPISGSPGMVGSRMATVFASGVAEAIDRVADVLDAISGPWVRTGDFGSGTHLKYIASLLVATHTVAAAEAIVLARRNNLDLDMVQRTLETSIAGSALFAQRGPVMAHRSWLPAPGPIATLHEILDQIEEHLHDLGERRPVFEAAKAVFDQALADGWGELDIASVHDQISHENALTQRSQ</sequence>
<dbReference type="RefSeq" id="WP_397092959.1">
    <property type="nucleotide sequence ID" value="NZ_JBIRYO010000009.1"/>
</dbReference>